<sequence length="785" mass="88673">MHWQIPSYTFPTLIASSVSFAIAIIVSRRRFVSQMWPFAILAFTVAFWTLGYAWELVSVDLATKVIFAKTQYLGIATPPVAWVAYALYYTGQERFVTKRSFLYAMIIPAITIVLVWTNEWHHLIWTKTEIAMYGEYTMLQTYYGPWFWVHTAYSYVFMAAGTLILLQALVLSSSLYQNQIIALILSALAPWVTNAFHILGYRPFPYLDLTPFGFVISTVALAWGALRYRLFDTIPIARHILMENLSEGVIFLDAKRRVMDMNATAGKLLDIRPDQQIGQSAIVSILERLDTPQSADPDEHLRWEYTLHRDEKKLVLDVQLSPLSDRNRYLGHLLLLRDITERHQYEDLLRSQRNLFAGLVEVARATSAQIDLDQTLQSTLDVALHLTTAEQGSIFLLDQHQMVTHSILAREKATRIEQQNLVGRVMRQGLAGWIVAHNQIALIKDTHTDDRWLHLPNAPYNARSVLALPIFGTAGILGILMLLHSEVDHFRQEHAELMEAATAQISFAIGNAHVYQTQQQLTRELSRAKDAAEAASQTKSQFLANMSHELRTPLTAIIGYADVMREDLLDSNDQIYLADLDRIRSAGAHLLGLINDVLDLSKIEAGKMPVYWEQTRVSILLNDVITTVRPQIDRNHNSLMIDQTYHNLMFWTDISKLRRVLINLLGNAAKFTDHGTISLSLFLDETDEPACLQIRVCDTGIGMTAEQVANLFQNFSQADASTTRKYGGTGLGLAISRNLCKLMGGDIEVTSELGHGSTFIVKLPWVEQPFSDQREVGSDGPPYLL</sequence>
<dbReference type="Pfam" id="PF02518">
    <property type="entry name" value="HATPase_c"/>
    <property type="match status" value="1"/>
</dbReference>
<dbReference type="CDD" id="cd16922">
    <property type="entry name" value="HATPase_EvgS-ArcB-TorS-like"/>
    <property type="match status" value="1"/>
</dbReference>
<comment type="caution">
    <text evidence="10">The sequence shown here is derived from an EMBL/GenBank/DDBJ whole genome shotgun (WGS) entry which is preliminary data.</text>
</comment>
<evidence type="ECO:0000313" key="11">
    <source>
        <dbReference type="Proteomes" id="UP001428290"/>
    </source>
</evidence>
<dbReference type="InterPro" id="IPR003661">
    <property type="entry name" value="HisK_dim/P_dom"/>
</dbReference>
<evidence type="ECO:0000256" key="1">
    <source>
        <dbReference type="ARBA" id="ARBA00000085"/>
    </source>
</evidence>
<feature type="transmembrane region" description="Helical" evidence="7">
    <location>
        <begin position="100"/>
        <end position="117"/>
    </location>
</feature>
<feature type="transmembrane region" description="Helical" evidence="7">
    <location>
        <begin position="66"/>
        <end position="88"/>
    </location>
</feature>
<evidence type="ECO:0000256" key="3">
    <source>
        <dbReference type="ARBA" id="ARBA00022553"/>
    </source>
</evidence>
<evidence type="ECO:0000256" key="6">
    <source>
        <dbReference type="ARBA" id="ARBA00023012"/>
    </source>
</evidence>
<dbReference type="SUPFAM" id="SSF55874">
    <property type="entry name" value="ATPase domain of HSP90 chaperone/DNA topoisomerase II/histidine kinase"/>
    <property type="match status" value="1"/>
</dbReference>
<dbReference type="InterPro" id="IPR013656">
    <property type="entry name" value="PAS_4"/>
</dbReference>
<dbReference type="PRINTS" id="PR00344">
    <property type="entry name" value="BCTRLSENSOR"/>
</dbReference>
<dbReference type="SUPFAM" id="SSF55785">
    <property type="entry name" value="PYP-like sensor domain (PAS domain)"/>
    <property type="match status" value="1"/>
</dbReference>
<dbReference type="Proteomes" id="UP001428290">
    <property type="component" value="Unassembled WGS sequence"/>
</dbReference>
<dbReference type="EMBL" id="BAABRU010000017">
    <property type="protein sequence ID" value="GAA5530297.1"/>
    <property type="molecule type" value="Genomic_DNA"/>
</dbReference>
<keyword evidence="3" id="KW-0597">Phosphoprotein</keyword>
<protein>
    <recommendedName>
        <fullName evidence="2">histidine kinase</fullName>
        <ecNumber evidence="2">2.7.13.3</ecNumber>
    </recommendedName>
</protein>
<dbReference type="InterPro" id="IPR005467">
    <property type="entry name" value="His_kinase_dom"/>
</dbReference>
<feature type="transmembrane region" description="Helical" evidence="7">
    <location>
        <begin position="38"/>
        <end position="54"/>
    </location>
</feature>
<dbReference type="InterPro" id="IPR003018">
    <property type="entry name" value="GAF"/>
</dbReference>
<evidence type="ECO:0000259" key="8">
    <source>
        <dbReference type="PROSITE" id="PS50109"/>
    </source>
</evidence>
<name>A0ABP9X4G9_9CHLR</name>
<keyword evidence="6" id="KW-0902">Two-component regulatory system</keyword>
<dbReference type="InterPro" id="IPR036097">
    <property type="entry name" value="HisK_dim/P_sf"/>
</dbReference>
<dbReference type="InterPro" id="IPR029016">
    <property type="entry name" value="GAF-like_dom_sf"/>
</dbReference>
<dbReference type="Pfam" id="PF00512">
    <property type="entry name" value="HisKA"/>
    <property type="match status" value="1"/>
</dbReference>
<comment type="catalytic activity">
    <reaction evidence="1">
        <text>ATP + protein L-histidine = ADP + protein N-phospho-L-histidine.</text>
        <dbReference type="EC" id="2.7.13.3"/>
    </reaction>
</comment>
<evidence type="ECO:0000259" key="9">
    <source>
        <dbReference type="PROSITE" id="PS50112"/>
    </source>
</evidence>
<dbReference type="SMART" id="SM00065">
    <property type="entry name" value="GAF"/>
    <property type="match status" value="1"/>
</dbReference>
<feature type="domain" description="PAS" evidence="9">
    <location>
        <begin position="241"/>
        <end position="286"/>
    </location>
</feature>
<dbReference type="EC" id="2.7.13.3" evidence="2"/>
<feature type="transmembrane region" description="Helical" evidence="7">
    <location>
        <begin position="152"/>
        <end position="171"/>
    </location>
</feature>
<evidence type="ECO:0000256" key="4">
    <source>
        <dbReference type="ARBA" id="ARBA00022679"/>
    </source>
</evidence>
<dbReference type="Gene3D" id="1.10.287.130">
    <property type="match status" value="1"/>
</dbReference>
<feature type="transmembrane region" description="Helical" evidence="7">
    <location>
        <begin position="206"/>
        <end position="226"/>
    </location>
</feature>
<dbReference type="InterPro" id="IPR031621">
    <property type="entry name" value="HisKA_7TM"/>
</dbReference>
<dbReference type="SUPFAM" id="SSF55781">
    <property type="entry name" value="GAF domain-like"/>
    <property type="match status" value="1"/>
</dbReference>
<organism evidence="10 11">
    <name type="scientific">Herpetosiphon gulosus</name>
    <dbReference type="NCBI Taxonomy" id="1973496"/>
    <lineage>
        <taxon>Bacteria</taxon>
        <taxon>Bacillati</taxon>
        <taxon>Chloroflexota</taxon>
        <taxon>Chloroflexia</taxon>
        <taxon>Herpetosiphonales</taxon>
        <taxon>Herpetosiphonaceae</taxon>
        <taxon>Herpetosiphon</taxon>
    </lineage>
</organism>
<keyword evidence="7" id="KW-0472">Membrane</keyword>
<dbReference type="Gene3D" id="3.30.565.10">
    <property type="entry name" value="Histidine kinase-like ATPase, C-terminal domain"/>
    <property type="match status" value="1"/>
</dbReference>
<dbReference type="PANTHER" id="PTHR43047">
    <property type="entry name" value="TWO-COMPONENT HISTIDINE PROTEIN KINASE"/>
    <property type="match status" value="1"/>
</dbReference>
<evidence type="ECO:0000313" key="10">
    <source>
        <dbReference type="EMBL" id="GAA5530297.1"/>
    </source>
</evidence>
<dbReference type="InterPro" id="IPR035965">
    <property type="entry name" value="PAS-like_dom_sf"/>
</dbReference>
<dbReference type="Gene3D" id="3.30.450.40">
    <property type="match status" value="1"/>
</dbReference>
<dbReference type="SMART" id="SM00387">
    <property type="entry name" value="HATPase_c"/>
    <property type="match status" value="1"/>
</dbReference>
<dbReference type="PROSITE" id="PS50112">
    <property type="entry name" value="PAS"/>
    <property type="match status" value="1"/>
</dbReference>
<evidence type="ECO:0000256" key="5">
    <source>
        <dbReference type="ARBA" id="ARBA00022777"/>
    </source>
</evidence>
<feature type="transmembrane region" description="Helical" evidence="7">
    <location>
        <begin position="180"/>
        <end position="200"/>
    </location>
</feature>
<dbReference type="Pfam" id="PF13185">
    <property type="entry name" value="GAF_2"/>
    <property type="match status" value="1"/>
</dbReference>
<dbReference type="Gene3D" id="3.30.450.20">
    <property type="entry name" value="PAS domain"/>
    <property type="match status" value="1"/>
</dbReference>
<dbReference type="InterPro" id="IPR000014">
    <property type="entry name" value="PAS"/>
</dbReference>
<evidence type="ECO:0000256" key="2">
    <source>
        <dbReference type="ARBA" id="ARBA00012438"/>
    </source>
</evidence>
<keyword evidence="7" id="KW-0812">Transmembrane</keyword>
<proteinExistence type="predicted"/>
<keyword evidence="5 10" id="KW-0418">Kinase</keyword>
<dbReference type="InterPro" id="IPR004358">
    <property type="entry name" value="Sig_transdc_His_kin-like_C"/>
</dbReference>
<evidence type="ECO:0000256" key="7">
    <source>
        <dbReference type="SAM" id="Phobius"/>
    </source>
</evidence>
<dbReference type="Pfam" id="PF08448">
    <property type="entry name" value="PAS_4"/>
    <property type="match status" value="1"/>
</dbReference>
<dbReference type="SUPFAM" id="SSF47384">
    <property type="entry name" value="Homodimeric domain of signal transducing histidine kinase"/>
    <property type="match status" value="1"/>
</dbReference>
<dbReference type="CDD" id="cd00082">
    <property type="entry name" value="HisKA"/>
    <property type="match status" value="1"/>
</dbReference>
<dbReference type="InterPro" id="IPR003594">
    <property type="entry name" value="HATPase_dom"/>
</dbReference>
<feature type="domain" description="Histidine kinase" evidence="8">
    <location>
        <begin position="545"/>
        <end position="767"/>
    </location>
</feature>
<gene>
    <name evidence="10" type="primary">rcsC_35</name>
    <name evidence="10" type="ORF">Hgul01_04115</name>
</gene>
<dbReference type="InterPro" id="IPR036890">
    <property type="entry name" value="HATPase_C_sf"/>
</dbReference>
<feature type="transmembrane region" description="Helical" evidence="7">
    <location>
        <begin position="6"/>
        <end position="26"/>
    </location>
</feature>
<reference evidence="10 11" key="1">
    <citation type="submission" date="2024-02" db="EMBL/GenBank/DDBJ databases">
        <title>Herpetosiphon gulosus NBRC 112829.</title>
        <authorList>
            <person name="Ichikawa N."/>
            <person name="Katano-Makiyama Y."/>
            <person name="Hidaka K."/>
        </authorList>
    </citation>
    <scope>NUCLEOTIDE SEQUENCE [LARGE SCALE GENOMIC DNA]</scope>
    <source>
        <strain evidence="10 11">NBRC 112829</strain>
    </source>
</reference>
<dbReference type="Pfam" id="PF16927">
    <property type="entry name" value="HisKA_7TM"/>
    <property type="match status" value="1"/>
</dbReference>
<accession>A0ABP9X4G9</accession>
<dbReference type="RefSeq" id="WP_345723894.1">
    <property type="nucleotide sequence ID" value="NZ_BAABRU010000017.1"/>
</dbReference>
<feature type="transmembrane region" description="Helical" evidence="7">
    <location>
        <begin position="465"/>
        <end position="483"/>
    </location>
</feature>
<dbReference type="PROSITE" id="PS50109">
    <property type="entry name" value="HIS_KIN"/>
    <property type="match status" value="1"/>
</dbReference>
<keyword evidence="4" id="KW-0808">Transferase</keyword>
<dbReference type="GO" id="GO:0016301">
    <property type="term" value="F:kinase activity"/>
    <property type="evidence" value="ECO:0007669"/>
    <property type="project" value="UniProtKB-KW"/>
</dbReference>
<keyword evidence="11" id="KW-1185">Reference proteome</keyword>
<keyword evidence="7" id="KW-1133">Transmembrane helix</keyword>
<dbReference type="PANTHER" id="PTHR43047:SF72">
    <property type="entry name" value="OSMOSENSING HISTIDINE PROTEIN KINASE SLN1"/>
    <property type="match status" value="1"/>
</dbReference>
<dbReference type="SMART" id="SM00388">
    <property type="entry name" value="HisKA"/>
    <property type="match status" value="1"/>
</dbReference>